<dbReference type="PANTHER" id="PTHR30477:SF23">
    <property type="entry name" value="HIGH-AFFINITY ZINC UPTAKE SYSTEM MEMBRANE PROTEIN ZNUB"/>
    <property type="match status" value="1"/>
</dbReference>
<dbReference type="RefSeq" id="WP_221251639.1">
    <property type="nucleotide sequence ID" value="NZ_AP024355.1"/>
</dbReference>
<comment type="similarity">
    <text evidence="3 13">Belongs to the ABC-3 integral membrane protein family.</text>
</comment>
<evidence type="ECO:0000313" key="16">
    <source>
        <dbReference type="Proteomes" id="UP001319827"/>
    </source>
</evidence>
<gene>
    <name evidence="15" type="primary">znuB</name>
    <name evidence="15" type="ORF">DESUT3_12940</name>
</gene>
<evidence type="ECO:0000256" key="4">
    <source>
        <dbReference type="ARBA" id="ARBA00022448"/>
    </source>
</evidence>
<evidence type="ECO:0000256" key="13">
    <source>
        <dbReference type="RuleBase" id="RU003943"/>
    </source>
</evidence>
<evidence type="ECO:0000256" key="5">
    <source>
        <dbReference type="ARBA" id="ARBA00022475"/>
    </source>
</evidence>
<evidence type="ECO:0000256" key="12">
    <source>
        <dbReference type="ARBA" id="ARBA00040080"/>
    </source>
</evidence>
<evidence type="ECO:0000256" key="14">
    <source>
        <dbReference type="SAM" id="Phobius"/>
    </source>
</evidence>
<keyword evidence="11 14" id="KW-0472">Membrane</keyword>
<keyword evidence="16" id="KW-1185">Reference proteome</keyword>
<feature type="transmembrane region" description="Helical" evidence="14">
    <location>
        <begin position="6"/>
        <end position="29"/>
    </location>
</feature>
<dbReference type="PANTHER" id="PTHR30477">
    <property type="entry name" value="ABC-TRANSPORTER METAL-BINDING PROTEIN"/>
    <property type="match status" value="1"/>
</dbReference>
<comment type="subcellular location">
    <subcellularLocation>
        <location evidence="2 13">Cell membrane</location>
        <topology evidence="2 13">Multi-pass membrane protein</topology>
    </subcellularLocation>
</comment>
<dbReference type="Pfam" id="PF00950">
    <property type="entry name" value="ABC-3"/>
    <property type="match status" value="1"/>
</dbReference>
<feature type="transmembrane region" description="Helical" evidence="14">
    <location>
        <begin position="86"/>
        <end position="108"/>
    </location>
</feature>
<sequence length="263" mass="27781">MLDDFLWRALCGGVGVAIVAGPFGSFVVWRRLAYFGDTLAHSALLGVALGFLLHINLTLGIVVVCQALALLLFFFQRQKRLASDTLLGILSHGALSLGLVAIAFMETLRVDLISYLFGDILAITRADIYWILSGGALCLTVLILLWRPLLSITVHEDLARVEGIPVDLVEALFVSLLALIVAVMMKIVGLVLVTSLFIIPAATARRFARTPEAMAALASALGSVAVAGGLYGSLLYDTPAGPSIVVAATLLFAGSLLLPAPRG</sequence>
<evidence type="ECO:0000256" key="11">
    <source>
        <dbReference type="ARBA" id="ARBA00023136"/>
    </source>
</evidence>
<keyword evidence="8" id="KW-0864">Zinc transport</keyword>
<organism evidence="15 16">
    <name type="scientific">Desulfuromonas versatilis</name>
    <dbReference type="NCBI Taxonomy" id="2802975"/>
    <lineage>
        <taxon>Bacteria</taxon>
        <taxon>Pseudomonadati</taxon>
        <taxon>Thermodesulfobacteriota</taxon>
        <taxon>Desulfuromonadia</taxon>
        <taxon>Desulfuromonadales</taxon>
        <taxon>Desulfuromonadaceae</taxon>
        <taxon>Desulfuromonas</taxon>
    </lineage>
</organism>
<feature type="transmembrane region" description="Helical" evidence="14">
    <location>
        <begin position="128"/>
        <end position="149"/>
    </location>
</feature>
<evidence type="ECO:0000256" key="3">
    <source>
        <dbReference type="ARBA" id="ARBA00008034"/>
    </source>
</evidence>
<keyword evidence="9 14" id="KW-1133">Transmembrane helix</keyword>
<keyword evidence="10" id="KW-0406">Ion transport</keyword>
<reference evidence="15 16" key="1">
    <citation type="journal article" date="2016" name="C (Basel)">
        <title>Selective Growth of and Electricity Production by Marine Exoelectrogenic Bacteria in Self-Aggregated Hydrogel of Microbially Reduced Graphene Oxide.</title>
        <authorList>
            <person name="Yoshida N."/>
            <person name="Goto Y."/>
            <person name="Miyata Y."/>
        </authorList>
    </citation>
    <scope>NUCLEOTIDE SEQUENCE [LARGE SCALE GENOMIC DNA]</scope>
    <source>
        <strain evidence="15 16">NIT-T3</strain>
    </source>
</reference>
<protein>
    <recommendedName>
        <fullName evidence="12">High-affinity zinc uptake system membrane protein ZnuB</fullName>
    </recommendedName>
</protein>
<evidence type="ECO:0000313" key="15">
    <source>
        <dbReference type="EMBL" id="BCR04225.1"/>
    </source>
</evidence>
<feature type="transmembrane region" description="Helical" evidence="14">
    <location>
        <begin position="240"/>
        <end position="260"/>
    </location>
</feature>
<feature type="transmembrane region" description="Helical" evidence="14">
    <location>
        <begin position="214"/>
        <end position="234"/>
    </location>
</feature>
<keyword evidence="7" id="KW-0862">Zinc</keyword>
<keyword evidence="5" id="KW-1003">Cell membrane</keyword>
<evidence type="ECO:0000256" key="1">
    <source>
        <dbReference type="ARBA" id="ARBA00002313"/>
    </source>
</evidence>
<feature type="transmembrane region" description="Helical" evidence="14">
    <location>
        <begin position="169"/>
        <end position="202"/>
    </location>
</feature>
<comment type="function">
    <text evidence="1">Involved in the high-affinity zinc uptake transport system.</text>
</comment>
<evidence type="ECO:0000256" key="7">
    <source>
        <dbReference type="ARBA" id="ARBA00022833"/>
    </source>
</evidence>
<dbReference type="SUPFAM" id="SSF81345">
    <property type="entry name" value="ABC transporter involved in vitamin B12 uptake, BtuC"/>
    <property type="match status" value="1"/>
</dbReference>
<dbReference type="Gene3D" id="1.10.3470.10">
    <property type="entry name" value="ABC transporter involved in vitamin B12 uptake, BtuC"/>
    <property type="match status" value="1"/>
</dbReference>
<evidence type="ECO:0000256" key="8">
    <source>
        <dbReference type="ARBA" id="ARBA00022906"/>
    </source>
</evidence>
<proteinExistence type="inferred from homology"/>
<dbReference type="CDD" id="cd06550">
    <property type="entry name" value="TM_ABC_iron-siderophores_like"/>
    <property type="match status" value="1"/>
</dbReference>
<keyword evidence="6 13" id="KW-0812">Transmembrane</keyword>
<dbReference type="EMBL" id="AP024355">
    <property type="protein sequence ID" value="BCR04225.1"/>
    <property type="molecule type" value="Genomic_DNA"/>
</dbReference>
<evidence type="ECO:0000256" key="2">
    <source>
        <dbReference type="ARBA" id="ARBA00004651"/>
    </source>
</evidence>
<dbReference type="InterPro" id="IPR001626">
    <property type="entry name" value="ABC_TroCD"/>
</dbReference>
<reference evidence="15 16" key="2">
    <citation type="journal article" date="2021" name="Int. J. Syst. Evol. Microbiol.">
        <title>Isolation and Polyphasic Characterization of Desulfuromonas versatilis sp. Nov., an Electrogenic Bacteria Capable of Versatile Metabolism Isolated from a Graphene Oxide-Reducing Enrichment Culture.</title>
        <authorList>
            <person name="Xie L."/>
            <person name="Yoshida N."/>
            <person name="Ishii S."/>
            <person name="Meng L."/>
        </authorList>
    </citation>
    <scope>NUCLEOTIDE SEQUENCE [LARGE SCALE GENOMIC DNA]</scope>
    <source>
        <strain evidence="15 16">NIT-T3</strain>
    </source>
</reference>
<keyword evidence="4 13" id="KW-0813">Transport</keyword>
<evidence type="ECO:0000256" key="10">
    <source>
        <dbReference type="ARBA" id="ARBA00023065"/>
    </source>
</evidence>
<feature type="transmembrane region" description="Helical" evidence="14">
    <location>
        <begin position="41"/>
        <end position="74"/>
    </location>
</feature>
<dbReference type="NCBIfam" id="NF007089">
    <property type="entry name" value="PRK09543.1"/>
    <property type="match status" value="1"/>
</dbReference>
<evidence type="ECO:0000256" key="9">
    <source>
        <dbReference type="ARBA" id="ARBA00022989"/>
    </source>
</evidence>
<accession>A0ABM8HQS7</accession>
<dbReference type="Proteomes" id="UP001319827">
    <property type="component" value="Chromosome"/>
</dbReference>
<evidence type="ECO:0000256" key="6">
    <source>
        <dbReference type="ARBA" id="ARBA00022692"/>
    </source>
</evidence>
<dbReference type="InterPro" id="IPR037294">
    <property type="entry name" value="ABC_BtuC-like"/>
</dbReference>
<name>A0ABM8HQS7_9BACT</name>